<evidence type="ECO:0008006" key="3">
    <source>
        <dbReference type="Google" id="ProtNLM"/>
    </source>
</evidence>
<dbReference type="Proteomes" id="UP000295399">
    <property type="component" value="Unassembled WGS sequence"/>
</dbReference>
<name>A0A4R2PEG5_RHOSA</name>
<organism evidence="1 2">
    <name type="scientific">Rhodothalassium salexigens DSM 2132</name>
    <dbReference type="NCBI Taxonomy" id="1188247"/>
    <lineage>
        <taxon>Bacteria</taxon>
        <taxon>Pseudomonadati</taxon>
        <taxon>Pseudomonadota</taxon>
        <taxon>Alphaproteobacteria</taxon>
        <taxon>Rhodothalassiales</taxon>
        <taxon>Rhodothalassiaceae</taxon>
        <taxon>Rhodothalassium</taxon>
    </lineage>
</organism>
<evidence type="ECO:0000313" key="2">
    <source>
        <dbReference type="Proteomes" id="UP000295399"/>
    </source>
</evidence>
<keyword evidence="2" id="KW-1185">Reference proteome</keyword>
<dbReference type="InParanoid" id="A0A4R2PEG5"/>
<gene>
    <name evidence="1" type="ORF">EV659_10933</name>
</gene>
<dbReference type="RefSeq" id="WP_132709029.1">
    <property type="nucleotide sequence ID" value="NZ_JACIGF010000009.1"/>
</dbReference>
<accession>A0A4R2PEG5</accession>
<sequence>MPATSQAPQPPAPTALDEQYRKAHDHLQTLEQEDEVRARFVWHGVGLDVLVSHESHNRRLLRIDADLGCLPYSAEGAAIRDRAIDQLKQLAAWDHPGFSLDLSQAGRVSVRSSTVLDADMTMDGVFRALSIVLLDIGPGLIGLATHLK</sequence>
<evidence type="ECO:0000313" key="1">
    <source>
        <dbReference type="EMBL" id="TCP32541.1"/>
    </source>
</evidence>
<dbReference type="AlphaFoldDB" id="A0A4R2PEG5"/>
<comment type="caution">
    <text evidence="1">The sequence shown here is derived from an EMBL/GenBank/DDBJ whole genome shotgun (WGS) entry which is preliminary data.</text>
</comment>
<protein>
    <recommendedName>
        <fullName evidence="3">YbjN domain-containing protein</fullName>
    </recommendedName>
</protein>
<proteinExistence type="predicted"/>
<dbReference type="EMBL" id="SLXO01000009">
    <property type="protein sequence ID" value="TCP32541.1"/>
    <property type="molecule type" value="Genomic_DNA"/>
</dbReference>
<reference evidence="1 2" key="1">
    <citation type="submission" date="2019-03" db="EMBL/GenBank/DDBJ databases">
        <title>Genomic Encyclopedia of Type Strains, Phase IV (KMG-IV): sequencing the most valuable type-strain genomes for metagenomic binning, comparative biology and taxonomic classification.</title>
        <authorList>
            <person name="Goeker M."/>
        </authorList>
    </citation>
    <scope>NUCLEOTIDE SEQUENCE [LARGE SCALE GENOMIC DNA]</scope>
    <source>
        <strain evidence="1 2">DSM 2132</strain>
    </source>
</reference>